<keyword evidence="8 10" id="KW-0472">Membrane</keyword>
<dbReference type="Proteomes" id="UP001188597">
    <property type="component" value="Unassembled WGS sequence"/>
</dbReference>
<keyword evidence="15" id="KW-1185">Reference proteome</keyword>
<feature type="transmembrane region" description="Helical" evidence="10">
    <location>
        <begin position="119"/>
        <end position="138"/>
    </location>
</feature>
<keyword evidence="3" id="KW-0633">Potassium transport</keyword>
<evidence type="ECO:0000259" key="11">
    <source>
        <dbReference type="Pfam" id="PF00999"/>
    </source>
</evidence>
<dbReference type="GO" id="GO:0012505">
    <property type="term" value="C:endomembrane system"/>
    <property type="evidence" value="ECO:0007669"/>
    <property type="project" value="TreeGrafter"/>
</dbReference>
<feature type="transmembrane region" description="Helical" evidence="10">
    <location>
        <begin position="48"/>
        <end position="66"/>
    </location>
</feature>
<keyword evidence="6 10" id="KW-1133">Transmembrane helix</keyword>
<protein>
    <recommendedName>
        <fullName evidence="16">Cation/H+ exchanger domain-containing protein</fullName>
    </recommendedName>
</protein>
<comment type="subcellular location">
    <subcellularLocation>
        <location evidence="1">Membrane</location>
        <topology evidence="1">Multi-pass membrane protein</topology>
    </subcellularLocation>
</comment>
<evidence type="ECO:0000256" key="9">
    <source>
        <dbReference type="ARBA" id="ARBA00038341"/>
    </source>
</evidence>
<dbReference type="Pfam" id="PF23256">
    <property type="entry name" value="CHX17_2nd"/>
    <property type="match status" value="1"/>
</dbReference>
<keyword evidence="4 10" id="KW-0812">Transmembrane</keyword>
<feature type="domain" description="Cation/H+ exchanger transmembrane" evidence="11">
    <location>
        <begin position="89"/>
        <end position="441"/>
    </location>
</feature>
<evidence type="ECO:0000313" key="15">
    <source>
        <dbReference type="Proteomes" id="UP001188597"/>
    </source>
</evidence>
<feature type="transmembrane region" description="Helical" evidence="10">
    <location>
        <begin position="252"/>
        <end position="278"/>
    </location>
</feature>
<evidence type="ECO:0008006" key="16">
    <source>
        <dbReference type="Google" id="ProtNLM"/>
    </source>
</evidence>
<name>A0AA89AU13_9ASTE</name>
<evidence type="ECO:0000256" key="4">
    <source>
        <dbReference type="ARBA" id="ARBA00022692"/>
    </source>
</evidence>
<evidence type="ECO:0000256" key="6">
    <source>
        <dbReference type="ARBA" id="ARBA00022989"/>
    </source>
</evidence>
<comment type="similarity">
    <text evidence="9">Belongs to the monovalent cation:proton antiporter 2 (CPA2) transporter (TC 2.A.37) family. CHX (TC 2.A.37.4) subfamily.</text>
</comment>
<dbReference type="Pfam" id="PF23259">
    <property type="entry name" value="CHX17_C"/>
    <property type="match status" value="1"/>
</dbReference>
<feature type="transmembrane region" description="Helical" evidence="10">
    <location>
        <begin position="218"/>
        <end position="240"/>
    </location>
</feature>
<feature type="transmembrane region" description="Helical" evidence="10">
    <location>
        <begin position="87"/>
        <end position="107"/>
    </location>
</feature>
<feature type="transmembrane region" description="Helical" evidence="10">
    <location>
        <begin position="432"/>
        <end position="451"/>
    </location>
</feature>
<dbReference type="GO" id="GO:0016020">
    <property type="term" value="C:membrane"/>
    <property type="evidence" value="ECO:0007669"/>
    <property type="project" value="UniProtKB-SubCell"/>
</dbReference>
<dbReference type="InterPro" id="IPR057291">
    <property type="entry name" value="CHX17_2nd"/>
</dbReference>
<organism evidence="14 15">
    <name type="scientific">Escallonia herrerae</name>
    <dbReference type="NCBI Taxonomy" id="1293975"/>
    <lineage>
        <taxon>Eukaryota</taxon>
        <taxon>Viridiplantae</taxon>
        <taxon>Streptophyta</taxon>
        <taxon>Embryophyta</taxon>
        <taxon>Tracheophyta</taxon>
        <taxon>Spermatophyta</taxon>
        <taxon>Magnoliopsida</taxon>
        <taxon>eudicotyledons</taxon>
        <taxon>Gunneridae</taxon>
        <taxon>Pentapetalae</taxon>
        <taxon>asterids</taxon>
        <taxon>campanulids</taxon>
        <taxon>Escalloniales</taxon>
        <taxon>Escalloniaceae</taxon>
        <taxon>Escallonia</taxon>
    </lineage>
</organism>
<keyword evidence="2" id="KW-0813">Transport</keyword>
<dbReference type="InterPro" id="IPR006153">
    <property type="entry name" value="Cation/H_exchanger_TM"/>
</dbReference>
<dbReference type="Gene3D" id="1.20.1530.20">
    <property type="match status" value="1"/>
</dbReference>
<feature type="transmembrane region" description="Helical" evidence="10">
    <location>
        <begin position="372"/>
        <end position="394"/>
    </location>
</feature>
<feature type="domain" description="Cation/H(+) antiporter C-terminal" evidence="13">
    <location>
        <begin position="647"/>
        <end position="791"/>
    </location>
</feature>
<evidence type="ECO:0000256" key="2">
    <source>
        <dbReference type="ARBA" id="ARBA00022448"/>
    </source>
</evidence>
<feature type="transmembrane region" description="Helical" evidence="10">
    <location>
        <begin position="290"/>
        <end position="311"/>
    </location>
</feature>
<evidence type="ECO:0000256" key="3">
    <source>
        <dbReference type="ARBA" id="ARBA00022538"/>
    </source>
</evidence>
<dbReference type="InterPro" id="IPR050794">
    <property type="entry name" value="CPA2_transporter"/>
</dbReference>
<comment type="caution">
    <text evidence="14">The sequence shown here is derived from an EMBL/GenBank/DDBJ whole genome shotgun (WGS) entry which is preliminary data.</text>
</comment>
<evidence type="ECO:0000256" key="7">
    <source>
        <dbReference type="ARBA" id="ARBA00023065"/>
    </source>
</evidence>
<dbReference type="Pfam" id="PF00999">
    <property type="entry name" value="Na_H_Exchanger"/>
    <property type="match status" value="1"/>
</dbReference>
<dbReference type="InterPro" id="IPR038770">
    <property type="entry name" value="Na+/solute_symporter_sf"/>
</dbReference>
<dbReference type="GO" id="GO:0006813">
    <property type="term" value="P:potassium ion transport"/>
    <property type="evidence" value="ECO:0007669"/>
    <property type="project" value="UniProtKB-KW"/>
</dbReference>
<dbReference type="AlphaFoldDB" id="A0AA89AU13"/>
<dbReference type="PANTHER" id="PTHR32468:SF22">
    <property type="entry name" value="CATION_H(+) ANTIPORTER 3-LIKE"/>
    <property type="match status" value="1"/>
</dbReference>
<feature type="transmembrane region" description="Helical" evidence="10">
    <location>
        <begin position="189"/>
        <end position="206"/>
    </location>
</feature>
<proteinExistence type="inferred from homology"/>
<evidence type="ECO:0000256" key="10">
    <source>
        <dbReference type="SAM" id="Phobius"/>
    </source>
</evidence>
<evidence type="ECO:0000259" key="13">
    <source>
        <dbReference type="Pfam" id="PF23259"/>
    </source>
</evidence>
<sequence length="793" mass="87615">MASDQLWHNGELAGQNDEFCRVDVPLHSAGLWSASKARNFLNYALPRLQLQLALIFIVTQALHVLLRRLYMPRIVSEVMARNSKVCGYVEIKAGVILGHTFLGQIPQFTETLFPEEGEVLLDLLSKIGFMFFMFLAGVKMDPGMVTKTGVKAWTIGLSSTVIPVGLGLALSKSVEEQLPLYRRSGIRSVLSTLFLIPFPVISALLVDLKIMNTELGRLALAATLIGDLTSAGATFFVGNIRLTWIGWRSSMVAQIFILSLALIVLLIFCSRAASLWIIKSTPEGKPVKGFYVALISGAVLASAILSDNVGLQYQLGPFLLGLSVPDGPPLGSTLVERLETLISGFFGPLLMTYCGLKLNLLLVFDVGYMRTLWYVIWVEVLGKFVSILVPAVVCRVPLRDAVALSFIMIAQGIVEIAAYHNDFDKQTIDTDTFTALIESVLGIATMSYVVVRLIHDYSRRYTGYQKRNILHTAYNSELRVVACAHRQDDALAAIKLLEISSPATESPIAVYALNLVELVGRTSPLLINHGLGQKASAIGLRSQQMIDVFHSFEQHQSGFVSVQVFTAMSLRKFMHHDICSLAFDKSASLITLPFHRKWNQQGKVVFDSNILRNVNRQVLEMAPCSVAIHVDRRKVHYESSGTRLQFHVGVLFLGGDDDREALAYGKRMAKSLGVHLTVVRLVAVDVTAENHWDTVLDIETLKDIKIQSSTQKNIAYREEKVKDGPESALIANAMEEAFDLIMVGRRHRDDSPLLSGISQWSDLEELGPLGDILASSDIKRPVSVLVVQQQVVK</sequence>
<dbReference type="EMBL" id="JAVXUP010001161">
    <property type="protein sequence ID" value="KAK3015195.1"/>
    <property type="molecule type" value="Genomic_DNA"/>
</dbReference>
<dbReference type="GO" id="GO:1902600">
    <property type="term" value="P:proton transmembrane transport"/>
    <property type="evidence" value="ECO:0007669"/>
    <property type="project" value="InterPro"/>
</dbReference>
<evidence type="ECO:0000256" key="8">
    <source>
        <dbReference type="ARBA" id="ARBA00023136"/>
    </source>
</evidence>
<dbReference type="InterPro" id="IPR057290">
    <property type="entry name" value="CHX17_C"/>
</dbReference>
<feature type="domain" description="Cation/H(+) antiporter central" evidence="12">
    <location>
        <begin position="509"/>
        <end position="632"/>
    </location>
</feature>
<gene>
    <name evidence="14" type="ORF">RJ639_005404</name>
</gene>
<accession>A0AA89AU13</accession>
<evidence type="ECO:0000256" key="1">
    <source>
        <dbReference type="ARBA" id="ARBA00004141"/>
    </source>
</evidence>
<reference evidence="14" key="1">
    <citation type="submission" date="2022-12" db="EMBL/GenBank/DDBJ databases">
        <title>Draft genome assemblies for two species of Escallonia (Escalloniales).</title>
        <authorList>
            <person name="Chanderbali A."/>
            <person name="Dervinis C."/>
            <person name="Anghel I."/>
            <person name="Soltis D."/>
            <person name="Soltis P."/>
            <person name="Zapata F."/>
        </authorList>
    </citation>
    <scope>NUCLEOTIDE SEQUENCE</scope>
    <source>
        <strain evidence="14">UCBG64.0493</strain>
        <tissue evidence="14">Leaf</tissue>
    </source>
</reference>
<dbReference type="Gene3D" id="3.40.50.12370">
    <property type="match status" value="1"/>
</dbReference>
<keyword evidence="7" id="KW-0406">Ion transport</keyword>
<dbReference type="PANTHER" id="PTHR32468">
    <property type="entry name" value="CATION/H + ANTIPORTER"/>
    <property type="match status" value="1"/>
</dbReference>
<evidence type="ECO:0000256" key="5">
    <source>
        <dbReference type="ARBA" id="ARBA00022958"/>
    </source>
</evidence>
<feature type="transmembrane region" description="Helical" evidence="10">
    <location>
        <begin position="150"/>
        <end position="169"/>
    </location>
</feature>
<keyword evidence="5" id="KW-0630">Potassium</keyword>
<evidence type="ECO:0000259" key="12">
    <source>
        <dbReference type="Pfam" id="PF23256"/>
    </source>
</evidence>
<evidence type="ECO:0000313" key="14">
    <source>
        <dbReference type="EMBL" id="KAK3015195.1"/>
    </source>
</evidence>
<dbReference type="GO" id="GO:0006885">
    <property type="term" value="P:regulation of pH"/>
    <property type="evidence" value="ECO:0007669"/>
    <property type="project" value="TreeGrafter"/>
</dbReference>
<dbReference type="GO" id="GO:0015297">
    <property type="term" value="F:antiporter activity"/>
    <property type="evidence" value="ECO:0007669"/>
    <property type="project" value="InterPro"/>
</dbReference>